<protein>
    <recommendedName>
        <fullName evidence="4">DnrO protein</fullName>
    </recommendedName>
</protein>
<dbReference type="OrthoDB" id="6933865at2"/>
<evidence type="ECO:0000313" key="3">
    <source>
        <dbReference type="Proteomes" id="UP000199555"/>
    </source>
</evidence>
<keyword evidence="3" id="KW-1185">Reference proteome</keyword>
<accession>A0A1G9MEG2</accession>
<gene>
    <name evidence="2" type="ORF">SAMN04487971_12020</name>
</gene>
<dbReference type="Proteomes" id="UP000199555">
    <property type="component" value="Unassembled WGS sequence"/>
</dbReference>
<dbReference type="AlphaFoldDB" id="A0A1G9MEG2"/>
<feature type="chain" id="PRO_5011764571" description="DnrO protein" evidence="1">
    <location>
        <begin position="25"/>
        <end position="157"/>
    </location>
</feature>
<reference evidence="3" key="1">
    <citation type="submission" date="2016-10" db="EMBL/GenBank/DDBJ databases">
        <authorList>
            <person name="Varghese N."/>
            <person name="Submissions S."/>
        </authorList>
    </citation>
    <scope>NUCLEOTIDE SEQUENCE [LARGE SCALE GENOMIC DNA]</scope>
    <source>
        <strain evidence="3">CGMCC 1.7655</strain>
    </source>
</reference>
<sequence>MQFGKPMTALALTLALALGAPAMAAENHDHGGHEATVAALVLDEGAKWRGDQNMIDGMTAIRTVMAANLDAIHANAVTPAQSKGLAADVGRQLDFMIENCDLEPAADEQFHLVLAQVMDGASALEAGDVETGAVAIVQALNAYGAHFEHPGWEPLGH</sequence>
<proteinExistence type="predicted"/>
<dbReference type="EMBL" id="FNGE01000020">
    <property type="protein sequence ID" value="SDL72493.1"/>
    <property type="molecule type" value="Genomic_DNA"/>
</dbReference>
<feature type="signal peptide" evidence="1">
    <location>
        <begin position="1"/>
        <end position="24"/>
    </location>
</feature>
<dbReference type="RefSeq" id="WP_090757156.1">
    <property type="nucleotide sequence ID" value="NZ_FNGE01000020.1"/>
</dbReference>
<organism evidence="2 3">
    <name type="scientific">Paracoccus chinensis</name>
    <dbReference type="NCBI Taxonomy" id="525640"/>
    <lineage>
        <taxon>Bacteria</taxon>
        <taxon>Pseudomonadati</taxon>
        <taxon>Pseudomonadota</taxon>
        <taxon>Alphaproteobacteria</taxon>
        <taxon>Rhodobacterales</taxon>
        <taxon>Paracoccaceae</taxon>
        <taxon>Paracoccus</taxon>
    </lineage>
</organism>
<name>A0A1G9MEG2_9RHOB</name>
<keyword evidence="1" id="KW-0732">Signal</keyword>
<evidence type="ECO:0008006" key="4">
    <source>
        <dbReference type="Google" id="ProtNLM"/>
    </source>
</evidence>
<evidence type="ECO:0000313" key="2">
    <source>
        <dbReference type="EMBL" id="SDL72493.1"/>
    </source>
</evidence>
<evidence type="ECO:0000256" key="1">
    <source>
        <dbReference type="SAM" id="SignalP"/>
    </source>
</evidence>